<keyword evidence="2" id="KW-1185">Reference proteome</keyword>
<protein>
    <recommendedName>
        <fullName evidence="3">Mth938-like domain-containing protein</fullName>
    </recommendedName>
</protein>
<reference evidence="1" key="1">
    <citation type="journal article" date="2014" name="Int. J. Syst. Evol. Microbiol.">
        <title>Complete genome sequence of Corynebacterium casei LMG S-19264T (=DSM 44701T), isolated from a smear-ripened cheese.</title>
        <authorList>
            <consortium name="US DOE Joint Genome Institute (JGI-PGF)"/>
            <person name="Walter F."/>
            <person name="Albersmeier A."/>
            <person name="Kalinowski J."/>
            <person name="Ruckert C."/>
        </authorList>
    </citation>
    <scope>NUCLEOTIDE SEQUENCE</scope>
    <source>
        <strain evidence="1">KCTC 42590</strain>
    </source>
</reference>
<dbReference type="PANTHER" id="PTHR21192:SF2">
    <property type="entry name" value="NADH DEHYDROGENASE [UBIQUINONE] 1 ALPHA SUBCOMPLEX ASSEMBLY FACTOR 3"/>
    <property type="match status" value="1"/>
</dbReference>
<accession>A0A919AU11</accession>
<dbReference type="EMBL" id="BNCI01000002">
    <property type="protein sequence ID" value="GHF26079.1"/>
    <property type="molecule type" value="Genomic_DNA"/>
</dbReference>
<dbReference type="InterPro" id="IPR007523">
    <property type="entry name" value="NDUFAF3/AAMDC"/>
</dbReference>
<dbReference type="Gene3D" id="3.40.1230.10">
    <property type="entry name" value="MTH938-like"/>
    <property type="match status" value="1"/>
</dbReference>
<evidence type="ECO:0000313" key="2">
    <source>
        <dbReference type="Proteomes" id="UP000630923"/>
    </source>
</evidence>
<organism evidence="1 2">
    <name type="scientific">Kordiimonas sediminis</name>
    <dbReference type="NCBI Taxonomy" id="1735581"/>
    <lineage>
        <taxon>Bacteria</taxon>
        <taxon>Pseudomonadati</taxon>
        <taxon>Pseudomonadota</taxon>
        <taxon>Alphaproteobacteria</taxon>
        <taxon>Kordiimonadales</taxon>
        <taxon>Kordiimonadaceae</taxon>
        <taxon>Kordiimonas</taxon>
    </lineage>
</organism>
<dbReference type="Proteomes" id="UP000630923">
    <property type="component" value="Unassembled WGS sequence"/>
</dbReference>
<dbReference type="AlphaFoldDB" id="A0A919AU11"/>
<evidence type="ECO:0008006" key="3">
    <source>
        <dbReference type="Google" id="ProtNLM"/>
    </source>
</evidence>
<evidence type="ECO:0000313" key="1">
    <source>
        <dbReference type="EMBL" id="GHF26079.1"/>
    </source>
</evidence>
<dbReference type="SUPFAM" id="SSF64076">
    <property type="entry name" value="MTH938-like"/>
    <property type="match status" value="1"/>
</dbReference>
<proteinExistence type="predicted"/>
<sequence length="134" mass="14758">MSEKISSGGMVLKQEKPEDVLLVEGYGDGGFRLMGRRFDGGVLVLPSGVFPIQANSLEEVSLDDLKPALEADILPELILFGTGDRLIPVPPMIRSYLEQRRIGHDPMDTGAAARTYNILMMEHRRVAVLLIPVE</sequence>
<dbReference type="Pfam" id="PF04430">
    <property type="entry name" value="DUF498"/>
    <property type="match status" value="1"/>
</dbReference>
<reference evidence="1" key="2">
    <citation type="submission" date="2020-09" db="EMBL/GenBank/DDBJ databases">
        <authorList>
            <person name="Sun Q."/>
            <person name="Kim S."/>
        </authorList>
    </citation>
    <scope>NUCLEOTIDE SEQUENCE</scope>
    <source>
        <strain evidence="1">KCTC 42590</strain>
    </source>
</reference>
<dbReference type="InterPro" id="IPR036748">
    <property type="entry name" value="MTH938-like_sf"/>
</dbReference>
<name>A0A919AU11_9PROT</name>
<gene>
    <name evidence="1" type="ORF">GCM10017044_21170</name>
</gene>
<dbReference type="PANTHER" id="PTHR21192">
    <property type="entry name" value="NUCLEAR PROTEIN E3-3"/>
    <property type="match status" value="1"/>
</dbReference>
<comment type="caution">
    <text evidence="1">The sequence shown here is derived from an EMBL/GenBank/DDBJ whole genome shotgun (WGS) entry which is preliminary data.</text>
</comment>
<dbReference type="CDD" id="cd00248">
    <property type="entry name" value="Mth938-like"/>
    <property type="match status" value="1"/>
</dbReference>
<dbReference type="RefSeq" id="WP_191252785.1">
    <property type="nucleotide sequence ID" value="NZ_BNCI01000002.1"/>
</dbReference>